<dbReference type="Proteomes" id="UP001197093">
    <property type="component" value="Unassembled WGS sequence"/>
</dbReference>
<dbReference type="AlphaFoldDB" id="A0AAD4ENQ6"/>
<evidence type="ECO:0000313" key="3">
    <source>
        <dbReference type="Proteomes" id="UP001197093"/>
    </source>
</evidence>
<evidence type="ECO:0000313" key="2">
    <source>
        <dbReference type="EMBL" id="KAG7284623.1"/>
    </source>
</evidence>
<feature type="compositionally biased region" description="Pro residues" evidence="1">
    <location>
        <begin position="98"/>
        <end position="107"/>
    </location>
</feature>
<dbReference type="EMBL" id="JAHCVI010000005">
    <property type="protein sequence ID" value="KAG7284623.1"/>
    <property type="molecule type" value="Genomic_DNA"/>
</dbReference>
<organism evidence="2 3">
    <name type="scientific">Staphylotrichum longicolle</name>
    <dbReference type="NCBI Taxonomy" id="669026"/>
    <lineage>
        <taxon>Eukaryota</taxon>
        <taxon>Fungi</taxon>
        <taxon>Dikarya</taxon>
        <taxon>Ascomycota</taxon>
        <taxon>Pezizomycotina</taxon>
        <taxon>Sordariomycetes</taxon>
        <taxon>Sordariomycetidae</taxon>
        <taxon>Sordariales</taxon>
        <taxon>Chaetomiaceae</taxon>
        <taxon>Staphylotrichum</taxon>
    </lineage>
</organism>
<evidence type="ECO:0000256" key="1">
    <source>
        <dbReference type="SAM" id="MobiDB-lite"/>
    </source>
</evidence>
<feature type="non-terminal residue" evidence="2">
    <location>
        <position position="1"/>
    </location>
</feature>
<keyword evidence="3" id="KW-1185">Reference proteome</keyword>
<protein>
    <recommendedName>
        <fullName evidence="4">F-box domain-containing protein</fullName>
    </recommendedName>
</protein>
<reference evidence="2" key="1">
    <citation type="submission" date="2023-02" db="EMBL/GenBank/DDBJ databases">
        <authorList>
            <person name="Palmer J.M."/>
        </authorList>
    </citation>
    <scope>NUCLEOTIDE SEQUENCE</scope>
    <source>
        <strain evidence="2">FW57</strain>
    </source>
</reference>
<proteinExistence type="predicted"/>
<comment type="caution">
    <text evidence="2">The sequence shown here is derived from an EMBL/GenBank/DDBJ whole genome shotgun (WGS) entry which is preliminary data.</text>
</comment>
<gene>
    <name evidence="2" type="ORF">NEMBOFW57_009228</name>
</gene>
<name>A0AAD4ENQ6_9PEZI</name>
<accession>A0AAD4ENQ6</accession>
<feature type="region of interest" description="Disordered" evidence="1">
    <location>
        <begin position="93"/>
        <end position="112"/>
    </location>
</feature>
<sequence>AILLRLDEQTLLISAQRVSTLWHRVVTTSFPLQRRLFFLPSSPPPPPPPGTTTTIMRKFNPFLQRAFPCLLPARSPFPGAILPPFLGTAAGHSLRPAGAPPLRPSGSPPSDIRPPILDARFGGGRRHAYARAGASWRRMLLADPPPRRVVRTSAVPRRPRARGHQSRGHLAWWRGADNGGVLRRCL</sequence>
<evidence type="ECO:0008006" key="4">
    <source>
        <dbReference type="Google" id="ProtNLM"/>
    </source>
</evidence>